<keyword evidence="2" id="KW-1185">Reference proteome</keyword>
<reference evidence="3 4" key="2">
    <citation type="submission" date="2025-04" db="UniProtKB">
        <authorList>
            <consortium name="RefSeq"/>
        </authorList>
    </citation>
    <scope>IDENTIFICATION</scope>
    <source>
        <tissue evidence="3 4">Young leaves</tissue>
    </source>
</reference>
<feature type="compositionally biased region" description="Basic and acidic residues" evidence="1">
    <location>
        <begin position="53"/>
        <end position="63"/>
    </location>
</feature>
<name>A0A8B9AMW0_PHODC</name>
<feature type="compositionally biased region" description="Basic and acidic residues" evidence="1">
    <location>
        <begin position="70"/>
        <end position="84"/>
    </location>
</feature>
<dbReference type="RefSeq" id="XP_038984556.1">
    <property type="nucleotide sequence ID" value="XM_039128628.1"/>
</dbReference>
<evidence type="ECO:0000256" key="1">
    <source>
        <dbReference type="SAM" id="MobiDB-lite"/>
    </source>
</evidence>
<feature type="region of interest" description="Disordered" evidence="1">
    <location>
        <begin position="156"/>
        <end position="179"/>
    </location>
</feature>
<feature type="region of interest" description="Disordered" evidence="1">
    <location>
        <begin position="1"/>
        <end position="86"/>
    </location>
</feature>
<proteinExistence type="predicted"/>
<protein>
    <submittedName>
        <fullName evidence="3">Uncharacterized protein LOC103701495 isoform X1</fullName>
    </submittedName>
    <submittedName>
        <fullName evidence="4">Uncharacterized protein LOC120103918 isoform X1</fullName>
    </submittedName>
</protein>
<evidence type="ECO:0000313" key="3">
    <source>
        <dbReference type="RefSeq" id="XP_038984556.1"/>
    </source>
</evidence>
<evidence type="ECO:0000313" key="2">
    <source>
        <dbReference type="Proteomes" id="UP000228380"/>
    </source>
</evidence>
<dbReference type="GeneID" id="120103918"/>
<accession>A0A8B9AMW0</accession>
<reference evidence="2" key="1">
    <citation type="journal article" date="2019" name="Nat. Commun.">
        <title>Genome-wide association mapping of date palm fruit traits.</title>
        <authorList>
            <person name="Hazzouri K.M."/>
            <person name="Gros-Balthazard M."/>
            <person name="Flowers J.M."/>
            <person name="Copetti D."/>
            <person name="Lemansour A."/>
            <person name="Lebrun M."/>
            <person name="Masmoudi K."/>
            <person name="Ferrand S."/>
            <person name="Dhar M.I."/>
            <person name="Fresquez Z.A."/>
            <person name="Rosas U."/>
            <person name="Zhang J."/>
            <person name="Talag J."/>
            <person name="Lee S."/>
            <person name="Kudrna D."/>
            <person name="Powell R.F."/>
            <person name="Leitch I.J."/>
            <person name="Krueger R.R."/>
            <person name="Wing R.A."/>
            <person name="Amiri K.M.A."/>
            <person name="Purugganan M.D."/>
        </authorList>
    </citation>
    <scope>NUCLEOTIDE SEQUENCE [LARGE SCALE GENOMIC DNA]</scope>
    <source>
        <strain evidence="2">cv. Khalas</strain>
    </source>
</reference>
<gene>
    <name evidence="4" type="primary">LOC120103918</name>
    <name evidence="3" type="synonym">LOC103701495</name>
</gene>
<evidence type="ECO:0000313" key="4">
    <source>
        <dbReference type="RefSeq" id="XP_038984654.1"/>
    </source>
</evidence>
<sequence length="231" mass="25223">MTTTTRGTVRRRRRLSDHRGSSASGGAHPVTATVTVGAPPRRLPPPGTIKRSRRDDGGYDRRRGSPVRGLRSEDRRNDYDETSLKKTARSAGASFMRWFLKQILCYSLWKGAACGGMKLRGYVCHGHDSTSVAVMTQKSGILWTWPSLKVGTGEAPTGDRTTLSWRPPPGALEYGGTGPADSCRPMSRVAAGRLEAIGLTGGRAWIIRLETASRDPHAPYSVFRFPDAAWL</sequence>
<dbReference type="Proteomes" id="UP000228380">
    <property type="component" value="Chromosome 1"/>
</dbReference>
<dbReference type="AlphaFoldDB" id="A0A8B9AMW0"/>
<dbReference type="KEGG" id="pda:120103918"/>
<organism evidence="2 4">
    <name type="scientific">Phoenix dactylifera</name>
    <name type="common">Date palm</name>
    <dbReference type="NCBI Taxonomy" id="42345"/>
    <lineage>
        <taxon>Eukaryota</taxon>
        <taxon>Viridiplantae</taxon>
        <taxon>Streptophyta</taxon>
        <taxon>Embryophyta</taxon>
        <taxon>Tracheophyta</taxon>
        <taxon>Spermatophyta</taxon>
        <taxon>Magnoliopsida</taxon>
        <taxon>Liliopsida</taxon>
        <taxon>Arecaceae</taxon>
        <taxon>Coryphoideae</taxon>
        <taxon>Phoeniceae</taxon>
        <taxon>Phoenix</taxon>
    </lineage>
</organism>
<dbReference type="RefSeq" id="XP_038984654.1">
    <property type="nucleotide sequence ID" value="XM_039128726.1"/>
</dbReference>